<evidence type="ECO:0000313" key="10">
    <source>
        <dbReference type="EMBL" id="UXD21793.1"/>
    </source>
</evidence>
<proteinExistence type="inferred from homology"/>
<keyword evidence="7 8" id="KW-0066">ATP synthesis</keyword>
<keyword evidence="9" id="KW-0175">Coiled coil</keyword>
<dbReference type="Pfam" id="PF01991">
    <property type="entry name" value="vATP-synt_E"/>
    <property type="match status" value="1"/>
</dbReference>
<dbReference type="Gene3D" id="3.30.2320.30">
    <property type="entry name" value="ATP synthase, E subunit, C-terminal"/>
    <property type="match status" value="1"/>
</dbReference>
<comment type="similarity">
    <text evidence="1 8">Belongs to the V-ATPase E subunit family.</text>
</comment>
<dbReference type="SUPFAM" id="SSF160527">
    <property type="entry name" value="V-type ATPase subunit E-like"/>
    <property type="match status" value="1"/>
</dbReference>
<dbReference type="GO" id="GO:0046961">
    <property type="term" value="F:proton-transporting ATPase activity, rotational mechanism"/>
    <property type="evidence" value="ECO:0007669"/>
    <property type="project" value="InterPro"/>
</dbReference>
<dbReference type="GO" id="GO:0033178">
    <property type="term" value="C:proton-transporting two-sector ATPase complex, catalytic domain"/>
    <property type="evidence" value="ECO:0007669"/>
    <property type="project" value="InterPro"/>
</dbReference>
<evidence type="ECO:0000256" key="9">
    <source>
        <dbReference type="SAM" id="Coils"/>
    </source>
</evidence>
<evidence type="ECO:0000256" key="3">
    <source>
        <dbReference type="ARBA" id="ARBA00022475"/>
    </source>
</evidence>
<accession>A0A977KB29</accession>
<dbReference type="InterPro" id="IPR002842">
    <property type="entry name" value="ATPase_V1_Esu"/>
</dbReference>
<dbReference type="GO" id="GO:0005524">
    <property type="term" value="F:ATP binding"/>
    <property type="evidence" value="ECO:0007669"/>
    <property type="project" value="UniProtKB-UniRule"/>
</dbReference>
<protein>
    <recommendedName>
        <fullName evidence="8">A-type ATP synthase subunit E</fullName>
    </recommendedName>
</protein>
<evidence type="ECO:0000256" key="2">
    <source>
        <dbReference type="ARBA" id="ARBA00022448"/>
    </source>
</evidence>
<dbReference type="Proteomes" id="UP001063698">
    <property type="component" value="Chromosome"/>
</dbReference>
<dbReference type="AlphaFoldDB" id="A0A977KB29"/>
<feature type="coiled-coil region" evidence="9">
    <location>
        <begin position="23"/>
        <end position="122"/>
    </location>
</feature>
<evidence type="ECO:0000256" key="5">
    <source>
        <dbReference type="ARBA" id="ARBA00023065"/>
    </source>
</evidence>
<keyword evidence="6 8" id="KW-0472">Membrane</keyword>
<keyword evidence="2 8" id="KW-0813">Transport</keyword>
<keyword evidence="3 8" id="KW-1003">Cell membrane</keyword>
<evidence type="ECO:0000256" key="6">
    <source>
        <dbReference type="ARBA" id="ARBA00023136"/>
    </source>
</evidence>
<gene>
    <name evidence="8" type="primary">atpE</name>
    <name evidence="10" type="ORF">IPA_08180</name>
</gene>
<evidence type="ECO:0000256" key="1">
    <source>
        <dbReference type="ARBA" id="ARBA00005901"/>
    </source>
</evidence>
<keyword evidence="5 8" id="KW-0406">Ion transport</keyword>
<evidence type="ECO:0000256" key="7">
    <source>
        <dbReference type="ARBA" id="ARBA00023310"/>
    </source>
</evidence>
<name>A0A977KB29_9CREN</name>
<dbReference type="HAMAP" id="MF_00311">
    <property type="entry name" value="ATP_synth_E_arch"/>
    <property type="match status" value="1"/>
</dbReference>
<comment type="subcellular location">
    <subcellularLocation>
        <location evidence="8">Cell membrane</location>
        <topology evidence="8">Peripheral membrane protein</topology>
    </subcellularLocation>
</comment>
<dbReference type="GO" id="GO:0042777">
    <property type="term" value="P:proton motive force-driven plasma membrane ATP synthesis"/>
    <property type="evidence" value="ECO:0007669"/>
    <property type="project" value="UniProtKB-UniRule"/>
</dbReference>
<keyword evidence="4 8" id="KW-0375">Hydrogen ion transport</keyword>
<evidence type="ECO:0000256" key="4">
    <source>
        <dbReference type="ARBA" id="ARBA00022781"/>
    </source>
</evidence>
<dbReference type="InterPro" id="IPR038495">
    <property type="entry name" value="ATPase_E_C"/>
</dbReference>
<dbReference type="GO" id="GO:0005886">
    <property type="term" value="C:plasma membrane"/>
    <property type="evidence" value="ECO:0007669"/>
    <property type="project" value="UniProtKB-SubCell"/>
</dbReference>
<organism evidence="10 11">
    <name type="scientific">Ignicoccus pacificus DSM 13166</name>
    <dbReference type="NCBI Taxonomy" id="940294"/>
    <lineage>
        <taxon>Archaea</taxon>
        <taxon>Thermoproteota</taxon>
        <taxon>Thermoprotei</taxon>
        <taxon>Desulfurococcales</taxon>
        <taxon>Desulfurococcaceae</taxon>
        <taxon>Ignicoccus</taxon>
    </lineage>
</organism>
<comment type="function">
    <text evidence="8">Component of the A-type ATP synthase that produces ATP from ADP in the presence of a proton gradient across the membrane.</text>
</comment>
<dbReference type="EMBL" id="CP006868">
    <property type="protein sequence ID" value="UXD21793.1"/>
    <property type="molecule type" value="Genomic_DNA"/>
</dbReference>
<dbReference type="GO" id="GO:0046933">
    <property type="term" value="F:proton-transporting ATP synthase activity, rotational mechanism"/>
    <property type="evidence" value="ECO:0007669"/>
    <property type="project" value="UniProtKB-UniRule"/>
</dbReference>
<reference evidence="10" key="1">
    <citation type="submission" date="2013-11" db="EMBL/GenBank/DDBJ databases">
        <title>Comparative genomics of Ignicoccus.</title>
        <authorList>
            <person name="Podar M."/>
        </authorList>
    </citation>
    <scope>NUCLEOTIDE SEQUENCE</scope>
    <source>
        <strain evidence="10">DSM 13166</strain>
    </source>
</reference>
<comment type="subunit">
    <text evidence="8">Has multiple subunits with at least A(3), B(3), C, D, E, F, H, I and proteolipid K(x).</text>
</comment>
<evidence type="ECO:0000313" key="11">
    <source>
        <dbReference type="Proteomes" id="UP001063698"/>
    </source>
</evidence>
<keyword evidence="11" id="KW-1185">Reference proteome</keyword>
<sequence>MPGKIEIIGDYKNLLNYMKEDAYAKIDKTVDQALKEAEELLAKKLEEVYAPLEVEVERILDEAQQRINAEKAALEMERKKKVEELKKIYVNKVIEEAWRRLLEEAQKGSEKYKNLLKNALIRMSKEAEGDEVEVYALKKDLEYVKKVIEENKLSNLTVGGSAEEKGIEIKGGVVGKSKKAAVWYNYSLERLFEEVVQEVYSEVLEALTS</sequence>
<evidence type="ECO:0000256" key="8">
    <source>
        <dbReference type="HAMAP-Rule" id="MF_00311"/>
    </source>
</evidence>
<dbReference type="KEGG" id="ipc:IPA_08180"/>